<name>A0ABX3GH59_9BACL</name>
<evidence type="ECO:0000313" key="2">
    <source>
        <dbReference type="Proteomes" id="UP000187158"/>
    </source>
</evidence>
<dbReference type="RefSeq" id="WP_076220164.1">
    <property type="nucleotide sequence ID" value="NZ_JALLFV010000008.1"/>
</dbReference>
<protein>
    <submittedName>
        <fullName evidence="1">Uncharacterized protein</fullName>
    </submittedName>
</protein>
<sequence>MGGRNYWHVYNQMRRHYLDTGVAQGRTDLLAEFSDMEPAEVDEGIAEFELAIGIRMRGVDLNGCKEAQAN</sequence>
<dbReference type="EMBL" id="MPVP01000259">
    <property type="protein sequence ID" value="OMD18592.1"/>
    <property type="molecule type" value="Genomic_DNA"/>
</dbReference>
<dbReference type="Proteomes" id="UP000187158">
    <property type="component" value="Unassembled WGS sequence"/>
</dbReference>
<organism evidence="1 2">
    <name type="scientific">Paenibacillus odorifer</name>
    <dbReference type="NCBI Taxonomy" id="189426"/>
    <lineage>
        <taxon>Bacteria</taxon>
        <taxon>Bacillati</taxon>
        <taxon>Bacillota</taxon>
        <taxon>Bacilli</taxon>
        <taxon>Bacillales</taxon>
        <taxon>Paenibacillaceae</taxon>
        <taxon>Paenibacillus</taxon>
    </lineage>
</organism>
<proteinExistence type="predicted"/>
<comment type="caution">
    <text evidence="1">The sequence shown here is derived from an EMBL/GenBank/DDBJ whole genome shotgun (WGS) entry which is preliminary data.</text>
</comment>
<reference evidence="1 2" key="1">
    <citation type="submission" date="2016-11" db="EMBL/GenBank/DDBJ databases">
        <title>Paenibacillus species isolates.</title>
        <authorList>
            <person name="Beno S.M."/>
        </authorList>
    </citation>
    <scope>NUCLEOTIDE SEQUENCE [LARGE SCALE GENOMIC DNA]</scope>
    <source>
        <strain evidence="1 2">FSL H7-0433</strain>
    </source>
</reference>
<accession>A0ABX3GH59</accession>
<keyword evidence="2" id="KW-1185">Reference proteome</keyword>
<evidence type="ECO:0000313" key="1">
    <source>
        <dbReference type="EMBL" id="OMD18592.1"/>
    </source>
</evidence>
<gene>
    <name evidence="1" type="ORF">BSO21_26335</name>
</gene>